<dbReference type="Proteomes" id="UP000827133">
    <property type="component" value="Unassembled WGS sequence"/>
</dbReference>
<feature type="compositionally biased region" description="Low complexity" evidence="1">
    <location>
        <begin position="289"/>
        <end position="302"/>
    </location>
</feature>
<feature type="region of interest" description="Disordered" evidence="1">
    <location>
        <begin position="327"/>
        <end position="346"/>
    </location>
</feature>
<name>A0A9P8DP22_9HYPO</name>
<feature type="compositionally biased region" description="Basic and acidic residues" evidence="1">
    <location>
        <begin position="448"/>
        <end position="457"/>
    </location>
</feature>
<feature type="region of interest" description="Disordered" evidence="1">
    <location>
        <begin position="383"/>
        <end position="471"/>
    </location>
</feature>
<feature type="compositionally biased region" description="Low complexity" evidence="1">
    <location>
        <begin position="199"/>
        <end position="216"/>
    </location>
</feature>
<keyword evidence="2" id="KW-1133">Transmembrane helix</keyword>
<evidence type="ECO:0000256" key="1">
    <source>
        <dbReference type="SAM" id="MobiDB-lite"/>
    </source>
</evidence>
<proteinExistence type="predicted"/>
<evidence type="ECO:0000313" key="4">
    <source>
        <dbReference type="Proteomes" id="UP000827133"/>
    </source>
</evidence>
<feature type="region of interest" description="Disordered" evidence="1">
    <location>
        <begin position="177"/>
        <end position="216"/>
    </location>
</feature>
<feature type="region of interest" description="Disordered" evidence="1">
    <location>
        <begin position="277"/>
        <end position="311"/>
    </location>
</feature>
<keyword evidence="2" id="KW-0812">Transmembrane</keyword>
<feature type="transmembrane region" description="Helical" evidence="2">
    <location>
        <begin position="43"/>
        <end position="63"/>
    </location>
</feature>
<dbReference type="RefSeq" id="XP_044684561.1">
    <property type="nucleotide sequence ID" value="XM_044820261.1"/>
</dbReference>
<feature type="compositionally biased region" description="Polar residues" evidence="1">
    <location>
        <begin position="327"/>
        <end position="337"/>
    </location>
</feature>
<dbReference type="KEGG" id="fmu:J7337_002534"/>
<reference evidence="3" key="1">
    <citation type="journal article" date="2021" name="Mol. Plant Microbe Interact.">
        <title>Telomere to telomere genome assembly of Fusarium musae F31, causal agent of crown rot disease of banana.</title>
        <authorList>
            <person name="Degradi L."/>
            <person name="Tava V."/>
            <person name="Kunova A."/>
            <person name="Cortesi P."/>
            <person name="Saracchi M."/>
            <person name="Pasquali M."/>
        </authorList>
    </citation>
    <scope>NUCLEOTIDE SEQUENCE</scope>
    <source>
        <strain evidence="3">F31</strain>
    </source>
</reference>
<comment type="caution">
    <text evidence="3">The sequence shown here is derived from an EMBL/GenBank/DDBJ whole genome shotgun (WGS) entry which is preliminary data.</text>
</comment>
<dbReference type="EMBL" id="JAHBCI010000002">
    <property type="protein sequence ID" value="KAG9505562.1"/>
    <property type="molecule type" value="Genomic_DNA"/>
</dbReference>
<organism evidence="3 4">
    <name type="scientific">Fusarium musae</name>
    <dbReference type="NCBI Taxonomy" id="1042133"/>
    <lineage>
        <taxon>Eukaryota</taxon>
        <taxon>Fungi</taxon>
        <taxon>Dikarya</taxon>
        <taxon>Ascomycota</taxon>
        <taxon>Pezizomycotina</taxon>
        <taxon>Sordariomycetes</taxon>
        <taxon>Hypocreomycetidae</taxon>
        <taxon>Hypocreales</taxon>
        <taxon>Nectriaceae</taxon>
        <taxon>Fusarium</taxon>
    </lineage>
</organism>
<feature type="compositionally biased region" description="Basic and acidic residues" evidence="1">
    <location>
        <begin position="402"/>
        <end position="413"/>
    </location>
</feature>
<protein>
    <submittedName>
        <fullName evidence="3">Uncharacterized protein</fullName>
    </submittedName>
</protein>
<keyword evidence="4" id="KW-1185">Reference proteome</keyword>
<feature type="transmembrane region" description="Helical" evidence="2">
    <location>
        <begin position="7"/>
        <end position="31"/>
    </location>
</feature>
<feature type="compositionally biased region" description="Polar residues" evidence="1">
    <location>
        <begin position="386"/>
        <end position="396"/>
    </location>
</feature>
<dbReference type="AlphaFoldDB" id="A0A9P8DP22"/>
<dbReference type="GeneID" id="68310391"/>
<sequence>MRRTLSIVLGSLALLVTVAVIAVLIVLTIHTPKESSGRTLSRVSVALEVVILVILCWFASTYVSTSFRRWSTRCLGVDFGACLLSILFATVATVATLIQFSKSKFENEDRFTGSSKSSLLVGLSASLGVCFFLQAGFLAVHFFLTRQSDQKAFSLHTLEEDRGLPSFRSKTSLKSIPYSHTASDHETAPRMMNSMDSQTPTPSIRGRSRSGTSTSIKVQLSNAIRSATVRSHVSSSEFRRPISTDSTIYQSSEDVFDTWDTSSVDTNNRQVVMEAATPPQQTQGHFLETIPGSPSPSRTSTPNNDMPLEPPRIRIRSRSFSPVTITREQMSAQTSRTDLPEPSLSESHIHPLFRSDSPTPPPMATPGTVVLASPNAGQVIAHRQSVRSLRSASVTVGPSPLSHRDEHESIREEQESETDSLTTIDRPLTPPIPEWVMGAGARSSWSDYKNRKSKIDNDNEDDGESTKQEKN</sequence>
<keyword evidence="2" id="KW-0472">Membrane</keyword>
<evidence type="ECO:0000313" key="3">
    <source>
        <dbReference type="EMBL" id="KAG9505562.1"/>
    </source>
</evidence>
<feature type="transmembrane region" description="Helical" evidence="2">
    <location>
        <begin position="75"/>
        <end position="100"/>
    </location>
</feature>
<evidence type="ECO:0000256" key="2">
    <source>
        <dbReference type="SAM" id="Phobius"/>
    </source>
</evidence>
<accession>A0A9P8DP22</accession>
<gene>
    <name evidence="3" type="ORF">J7337_002534</name>
</gene>
<feature type="transmembrane region" description="Helical" evidence="2">
    <location>
        <begin position="120"/>
        <end position="144"/>
    </location>
</feature>